<keyword evidence="7" id="KW-1185">Reference proteome</keyword>
<dbReference type="PROSITE" id="PS50021">
    <property type="entry name" value="CH"/>
    <property type="match status" value="2"/>
</dbReference>
<protein>
    <recommendedName>
        <fullName evidence="5">Calponin-homology (CH) domain-containing protein</fullName>
    </recommendedName>
</protein>
<evidence type="ECO:0000256" key="3">
    <source>
        <dbReference type="ARBA" id="ARBA00022737"/>
    </source>
</evidence>
<dbReference type="OrthoDB" id="76388at2759"/>
<evidence type="ECO:0000313" key="6">
    <source>
        <dbReference type="EMBL" id="OZJ04126.1"/>
    </source>
</evidence>
<sequence length="1397" mass="163892">MESPIRLSHELQVVQDIPSPELTPFGRSTRRDLTDENSIRTVFGNVDLNAAVNSPQTPAKHVKKTLEPLRDGARLSPRRSVRRELGDFNYREVSPKTFATPKRQTITVPTQRSLKRAAPTNEENDHEAQHIPYKVKTSHPTLPYMVKNAMYDVSWMDKQELAFLRWLQYELRDEQHLPEDLQQTDSAVALRKQGRTLERYTNVLRQENARILAFKLYQSAPLAMISRTLSTAFETSHLRVKDDVDFTVDVGLRQQIFDDLLWCFDARWLSLGLETVTGRAINWREESFERETLLKFLDATFFEDKTLPVAPMHTQSNERKIWTRNMNRSIVRKILMLILFLDKAKANHLLETDPCLFKKESDIKATKDLLPLIASSLLQGEGDFVRHLMHMGYSLEHRQKPIDEYDFSVSNLAVDLTDGVRLCRLVEKHSKNWTLSNQLRFPVVSKSHQLHNVSIVLDAIREMHINIDGASTISRISAKDIVDGNREKIFALLWKLIIGWRVPGFLDTNLLKEELRVLKQEYRHKFGHELGGNTEHNLYFSSDHLSLLLQWCKTVCAFNNIPVRNFTNSFADGRAFCYLIGHYHPDILPKTLIEDSASYLQKAKEQGIEPLNPGGSWHIPSENNSDPVEEAKTLDRKNFRLLQQKVKELGGIPLIIRYADVFAVGIPDEKIVITFVSYLCSRLIHLSKEIRAARQIQITWRTFNQKRYPIAAKLQASIRGHLARKAFGVRLAQARAIAAERAEEQRRAEAARLEQEVRRAVIAQRTEEAKRHYLVLSVQQRIRRYLATKHSIVRMQRQIRGFLVRKQTFHKHDIVLRLQNRVRRYQRIKRRNIEAAKCIQEAWRGYIRRRETIALQAQVRRFIARSRLFRHLELLAEQQKEFALRLQSVLRARTAALKVEKELFVRSLQQCARTYLAWTRAAEKYNFIRHLQLGVREYLELKQLKLQEYQQEQERLEVLYNSAAFTIQSAWRTFVQVRAERRKRVTLALQTVIRQYLSQRNFSALYEAELRRQEEIIMQERRKREEALRRQRLVLAIQSTARGFLTREIYKKELRQREEALRREQLILGIQSTARGYLMREIYKEELRQREEAARREEMVLAIQSTARGYLIRGAYHHALRQREEDLRQEWVTVAIQSAAKGYLMRKLYLEALGEYRAWRAAVTLQSLMRGLRARLAFRPQQAALRIQSAWRAYLVKRAQGLRYRKMRRRIKDVNSRVEEHMKLSNRTEMALNMMMESEQMSAVLKACSHLEVVSRLSMICCRRLIDHGCVPIIFALVQSCNRSKPHMEVLKYAVHILENLGNHKETVNFLFDAQDGMPILIDTIQNYRENDEIFLCAANIIHLLSHADNEEYMKRIHLVPNVVKRVKMILGKKWATCKKDRRWRKIIEEFPLPVNS</sequence>
<reference evidence="6 7" key="1">
    <citation type="journal article" date="2017" name="Mycologia">
        <title>Bifiguratus adelaidae, gen. et sp. nov., a new member of Mucoromycotina in endophytic and soil-dwelling habitats.</title>
        <authorList>
            <person name="Torres-Cruz T.J."/>
            <person name="Billingsley Tobias T.L."/>
            <person name="Almatruk M."/>
            <person name="Hesse C."/>
            <person name="Kuske C.R."/>
            <person name="Desiro A."/>
            <person name="Benucci G.M."/>
            <person name="Bonito G."/>
            <person name="Stajich J.E."/>
            <person name="Dunlap C."/>
            <person name="Arnold A.E."/>
            <person name="Porras-Alfaro A."/>
        </authorList>
    </citation>
    <scope>NUCLEOTIDE SEQUENCE [LARGE SCALE GENOMIC DNA]</scope>
    <source>
        <strain evidence="6 7">AZ0501</strain>
    </source>
</reference>
<keyword evidence="4" id="KW-0112">Calmodulin-binding</keyword>
<dbReference type="GO" id="GO:0000278">
    <property type="term" value="P:mitotic cell cycle"/>
    <property type="evidence" value="ECO:0007669"/>
    <property type="project" value="TreeGrafter"/>
</dbReference>
<comment type="caution">
    <text evidence="6">The sequence shown here is derived from an EMBL/GenBank/DDBJ whole genome shotgun (WGS) entry which is preliminary data.</text>
</comment>
<dbReference type="GO" id="GO:0000922">
    <property type="term" value="C:spindle pole"/>
    <property type="evidence" value="ECO:0007669"/>
    <property type="project" value="TreeGrafter"/>
</dbReference>
<dbReference type="EMBL" id="MVBO01000052">
    <property type="protein sequence ID" value="OZJ04126.1"/>
    <property type="molecule type" value="Genomic_DNA"/>
</dbReference>
<dbReference type="GO" id="GO:0005516">
    <property type="term" value="F:calmodulin binding"/>
    <property type="evidence" value="ECO:0007669"/>
    <property type="project" value="UniProtKB-KW"/>
</dbReference>
<evidence type="ECO:0000259" key="5">
    <source>
        <dbReference type="PROSITE" id="PS50021"/>
    </source>
</evidence>
<evidence type="ECO:0000256" key="2">
    <source>
        <dbReference type="ARBA" id="ARBA00022490"/>
    </source>
</evidence>
<gene>
    <name evidence="6" type="ORF">BZG36_02821</name>
</gene>
<feature type="domain" description="Calponin-homology (CH)" evidence="5">
    <location>
        <begin position="378"/>
        <end position="501"/>
    </location>
</feature>
<dbReference type="PANTHER" id="PTHR22706">
    <property type="entry name" value="ASSEMBLY FACTOR FOR SPINDLE MICROTUBULES"/>
    <property type="match status" value="1"/>
</dbReference>
<dbReference type="GO" id="GO:0051295">
    <property type="term" value="P:establishment of meiotic spindle localization"/>
    <property type="evidence" value="ECO:0007669"/>
    <property type="project" value="TreeGrafter"/>
</dbReference>
<dbReference type="InterPro" id="IPR016024">
    <property type="entry name" value="ARM-type_fold"/>
</dbReference>
<dbReference type="GO" id="GO:0005737">
    <property type="term" value="C:cytoplasm"/>
    <property type="evidence" value="ECO:0007669"/>
    <property type="project" value="UniProtKB-SubCell"/>
</dbReference>
<dbReference type="Gene3D" id="1.10.418.10">
    <property type="entry name" value="Calponin-like domain"/>
    <property type="match status" value="2"/>
</dbReference>
<comment type="subcellular location">
    <subcellularLocation>
        <location evidence="1">Cytoplasm</location>
    </subcellularLocation>
</comment>
<evidence type="ECO:0000256" key="1">
    <source>
        <dbReference type="ARBA" id="ARBA00004496"/>
    </source>
</evidence>
<dbReference type="CDD" id="cd21223">
    <property type="entry name" value="CH_ASPM_rpt1"/>
    <property type="match status" value="1"/>
</dbReference>
<dbReference type="Gene3D" id="1.25.10.10">
    <property type="entry name" value="Leucine-rich Repeat Variant"/>
    <property type="match status" value="1"/>
</dbReference>
<dbReference type="SUPFAM" id="SSF48371">
    <property type="entry name" value="ARM repeat"/>
    <property type="match status" value="1"/>
</dbReference>
<dbReference type="PANTHER" id="PTHR22706:SF1">
    <property type="entry name" value="ASSEMBLY FACTOR FOR SPINDLE MICROTUBULES"/>
    <property type="match status" value="1"/>
</dbReference>
<dbReference type="Proteomes" id="UP000242875">
    <property type="component" value="Unassembled WGS sequence"/>
</dbReference>
<dbReference type="Gene3D" id="1.20.5.190">
    <property type="match status" value="1"/>
</dbReference>
<dbReference type="CDD" id="cd21224">
    <property type="entry name" value="CH_ASPM_rpt2"/>
    <property type="match status" value="1"/>
</dbReference>
<organism evidence="6 7">
    <name type="scientific">Bifiguratus adelaidae</name>
    <dbReference type="NCBI Taxonomy" id="1938954"/>
    <lineage>
        <taxon>Eukaryota</taxon>
        <taxon>Fungi</taxon>
        <taxon>Fungi incertae sedis</taxon>
        <taxon>Mucoromycota</taxon>
        <taxon>Mucoromycotina</taxon>
        <taxon>Endogonomycetes</taxon>
        <taxon>Endogonales</taxon>
        <taxon>Endogonales incertae sedis</taxon>
        <taxon>Bifiguratus</taxon>
    </lineage>
</organism>
<dbReference type="Pfam" id="PF00307">
    <property type="entry name" value="CH"/>
    <property type="match status" value="2"/>
</dbReference>
<dbReference type="SMART" id="SM00033">
    <property type="entry name" value="CH"/>
    <property type="match status" value="2"/>
</dbReference>
<dbReference type="SUPFAM" id="SSF47576">
    <property type="entry name" value="Calponin-homology domain, CH-domain"/>
    <property type="match status" value="1"/>
</dbReference>
<dbReference type="InterPro" id="IPR001715">
    <property type="entry name" value="CH_dom"/>
</dbReference>
<dbReference type="PROSITE" id="PS50096">
    <property type="entry name" value="IQ"/>
    <property type="match status" value="9"/>
</dbReference>
<keyword evidence="2" id="KW-0963">Cytoplasm</keyword>
<evidence type="ECO:0000256" key="4">
    <source>
        <dbReference type="ARBA" id="ARBA00022860"/>
    </source>
</evidence>
<accession>A0A261Y0L3</accession>
<dbReference type="InterPro" id="IPR036872">
    <property type="entry name" value="CH_dom_sf"/>
</dbReference>
<feature type="domain" description="Calponin-homology (CH)" evidence="5">
    <location>
        <begin position="542"/>
        <end position="684"/>
    </location>
</feature>
<keyword evidence="3" id="KW-0677">Repeat</keyword>
<dbReference type="InterPro" id="IPR051185">
    <property type="entry name" value="ASPM"/>
</dbReference>
<dbReference type="GO" id="GO:0007051">
    <property type="term" value="P:spindle organization"/>
    <property type="evidence" value="ECO:0007669"/>
    <property type="project" value="TreeGrafter"/>
</dbReference>
<dbReference type="InterPro" id="IPR000048">
    <property type="entry name" value="IQ_motif_EF-hand-BS"/>
</dbReference>
<dbReference type="SMART" id="SM00015">
    <property type="entry name" value="IQ"/>
    <property type="match status" value="10"/>
</dbReference>
<evidence type="ECO:0000313" key="7">
    <source>
        <dbReference type="Proteomes" id="UP000242875"/>
    </source>
</evidence>
<proteinExistence type="predicted"/>
<name>A0A261Y0L3_9FUNG</name>
<dbReference type="Pfam" id="PF00612">
    <property type="entry name" value="IQ"/>
    <property type="match status" value="5"/>
</dbReference>
<dbReference type="InterPro" id="IPR011989">
    <property type="entry name" value="ARM-like"/>
</dbReference>